<feature type="non-terminal residue" evidence="1">
    <location>
        <position position="1"/>
    </location>
</feature>
<dbReference type="AlphaFoldDB" id="A0A939FGB7"/>
<accession>A0A939FGB7</accession>
<evidence type="ECO:0000313" key="2">
    <source>
        <dbReference type="Proteomes" id="UP000664167"/>
    </source>
</evidence>
<gene>
    <name evidence="1" type="ORF">J0695_41640</name>
</gene>
<keyword evidence="2" id="KW-1185">Reference proteome</keyword>
<name>A0A939FGB7_9ACTN</name>
<comment type="caution">
    <text evidence="1">The sequence shown here is derived from an EMBL/GenBank/DDBJ whole genome shotgun (WGS) entry which is preliminary data.</text>
</comment>
<dbReference type="Proteomes" id="UP000664167">
    <property type="component" value="Unassembled WGS sequence"/>
</dbReference>
<dbReference type="EMBL" id="JAFLRJ010001316">
    <property type="protein sequence ID" value="MBO0518173.1"/>
    <property type="molecule type" value="Genomic_DNA"/>
</dbReference>
<reference evidence="1" key="1">
    <citation type="submission" date="2021-03" db="EMBL/GenBank/DDBJ databases">
        <title>Streptomyces poriferae sp. nov., a novel marine sponge-derived Actinobacteria species with anti-MRSA activity.</title>
        <authorList>
            <person name="Sandoval-Powers M."/>
            <person name="Kralova S."/>
            <person name="Nguyen G.-S."/>
            <person name="Fawwal D."/>
            <person name="Degnes K."/>
            <person name="Klinkenberg G."/>
            <person name="Sletta H."/>
            <person name="Wentzel A."/>
            <person name="Liles M.R."/>
        </authorList>
    </citation>
    <scope>NUCLEOTIDE SEQUENCE</scope>
    <source>
        <strain evidence="1">DSM 41794</strain>
    </source>
</reference>
<feature type="non-terminal residue" evidence="1">
    <location>
        <position position="119"/>
    </location>
</feature>
<sequence length="119" mass="12712">FETVGPIGDVDAETALVRRQSRAAVERVGAAYQVDDAVLEALVTAFRDLREGRSVEGWEVERPSTVMSTAQAVSVAGSLGLAAAYFPGDRDVLSLLPGHLLGVVRKDDPADTARLLGYW</sequence>
<proteinExistence type="predicted"/>
<organism evidence="1 2">
    <name type="scientific">Streptomyces beijiangensis</name>
    <dbReference type="NCBI Taxonomy" id="163361"/>
    <lineage>
        <taxon>Bacteria</taxon>
        <taxon>Bacillati</taxon>
        <taxon>Actinomycetota</taxon>
        <taxon>Actinomycetes</taxon>
        <taxon>Kitasatosporales</taxon>
        <taxon>Streptomycetaceae</taxon>
        <taxon>Streptomyces</taxon>
    </lineage>
</organism>
<evidence type="ECO:0000313" key="1">
    <source>
        <dbReference type="EMBL" id="MBO0518173.1"/>
    </source>
</evidence>
<protein>
    <submittedName>
        <fullName evidence="1">AAA family ATPase</fullName>
    </submittedName>
</protein>